<feature type="non-terminal residue" evidence="4">
    <location>
        <position position="61"/>
    </location>
</feature>
<accession>A0A8S3D7R1</accession>
<organism evidence="4 5">
    <name type="scientific">Rotaria magnacalcarata</name>
    <dbReference type="NCBI Taxonomy" id="392030"/>
    <lineage>
        <taxon>Eukaryota</taxon>
        <taxon>Metazoa</taxon>
        <taxon>Spiralia</taxon>
        <taxon>Gnathifera</taxon>
        <taxon>Rotifera</taxon>
        <taxon>Eurotatoria</taxon>
        <taxon>Bdelloidea</taxon>
        <taxon>Philodinida</taxon>
        <taxon>Philodinidae</taxon>
        <taxon>Rotaria</taxon>
    </lineage>
</organism>
<gene>
    <name evidence="2" type="ORF">BYL167_LOCUS45505</name>
    <name evidence="3" type="ORF">BYL167_LOCUS47739</name>
    <name evidence="1" type="ORF">GIL414_LOCUS39087</name>
    <name evidence="4" type="ORF">GIL414_LOCUS53708</name>
</gene>
<comment type="caution">
    <text evidence="4">The sequence shown here is derived from an EMBL/GenBank/DDBJ whole genome shotgun (WGS) entry which is preliminary data.</text>
</comment>
<evidence type="ECO:0000313" key="1">
    <source>
        <dbReference type="EMBL" id="CAF4604800.1"/>
    </source>
</evidence>
<evidence type="ECO:0000313" key="3">
    <source>
        <dbReference type="EMBL" id="CAF4791444.1"/>
    </source>
</evidence>
<dbReference type="EMBL" id="CAJOBH010138052">
    <property type="protein sequence ID" value="CAF4791444.1"/>
    <property type="molecule type" value="Genomic_DNA"/>
</dbReference>
<dbReference type="AlphaFoldDB" id="A0A8S3D7R1"/>
<reference evidence="4" key="1">
    <citation type="submission" date="2021-02" db="EMBL/GenBank/DDBJ databases">
        <authorList>
            <person name="Nowell W R."/>
        </authorList>
    </citation>
    <scope>NUCLEOTIDE SEQUENCE</scope>
</reference>
<name>A0A8S3D7R1_9BILA</name>
<sequence>ISSSVYVGLLIAHTLEYWQTVSSYRYKNTQSTTPLTRLLVPFDEPSTYANLALLITFTLAL</sequence>
<dbReference type="EMBL" id="CAJOBJ010186738">
    <property type="protein sequence ID" value="CAF4938887.1"/>
    <property type="molecule type" value="Genomic_DNA"/>
</dbReference>
<dbReference type="Proteomes" id="UP000681720">
    <property type="component" value="Unassembled WGS sequence"/>
</dbReference>
<dbReference type="EMBL" id="CAJOBH010126418">
    <property type="protein sequence ID" value="CAF4736710.1"/>
    <property type="molecule type" value="Genomic_DNA"/>
</dbReference>
<feature type="non-terminal residue" evidence="4">
    <location>
        <position position="1"/>
    </location>
</feature>
<proteinExistence type="predicted"/>
<evidence type="ECO:0000313" key="4">
    <source>
        <dbReference type="EMBL" id="CAF4938887.1"/>
    </source>
</evidence>
<dbReference type="EMBL" id="CAJOBJ010104959">
    <property type="protein sequence ID" value="CAF4604800.1"/>
    <property type="molecule type" value="Genomic_DNA"/>
</dbReference>
<evidence type="ECO:0000313" key="5">
    <source>
        <dbReference type="Proteomes" id="UP000681720"/>
    </source>
</evidence>
<dbReference type="Proteomes" id="UP000681967">
    <property type="component" value="Unassembled WGS sequence"/>
</dbReference>
<evidence type="ECO:0000313" key="2">
    <source>
        <dbReference type="EMBL" id="CAF4736710.1"/>
    </source>
</evidence>
<protein>
    <submittedName>
        <fullName evidence="4">Uncharacterized protein</fullName>
    </submittedName>
</protein>